<evidence type="ECO:0000313" key="1">
    <source>
        <dbReference type="EMBL" id="TXD42707.1"/>
    </source>
</evidence>
<organism evidence="1 2">
    <name type="scientific">Lujinxingia vulgaris</name>
    <dbReference type="NCBI Taxonomy" id="2600176"/>
    <lineage>
        <taxon>Bacteria</taxon>
        <taxon>Deltaproteobacteria</taxon>
        <taxon>Bradymonadales</taxon>
        <taxon>Lujinxingiaceae</taxon>
        <taxon>Lujinxingia</taxon>
    </lineage>
</organism>
<dbReference type="Gene3D" id="3.20.80.10">
    <property type="entry name" value="Regulatory factor, effector binding domain"/>
    <property type="match status" value="1"/>
</dbReference>
<evidence type="ECO:0008006" key="3">
    <source>
        <dbReference type="Google" id="ProtNLM"/>
    </source>
</evidence>
<name>A0A5C6XS80_9DELT</name>
<dbReference type="SUPFAM" id="SSF55136">
    <property type="entry name" value="Probable bacterial effector-binding domain"/>
    <property type="match status" value="1"/>
</dbReference>
<reference evidence="1 2" key="1">
    <citation type="submission" date="2019-08" db="EMBL/GenBank/DDBJ databases">
        <title>Bradymonadales sp. TMQ2.</title>
        <authorList>
            <person name="Liang Q."/>
        </authorList>
    </citation>
    <scope>NUCLEOTIDE SEQUENCE [LARGE SCALE GENOMIC DNA]</scope>
    <source>
        <strain evidence="1 2">TMQ2</strain>
    </source>
</reference>
<dbReference type="RefSeq" id="WP_146972672.1">
    <property type="nucleotide sequence ID" value="NZ_VOSL01000014.1"/>
</dbReference>
<comment type="caution">
    <text evidence="1">The sequence shown here is derived from an EMBL/GenBank/DDBJ whole genome shotgun (WGS) entry which is preliminary data.</text>
</comment>
<sequence length="148" mass="16417">MSSIAPTVLDALEVVGLYVVVPMAELSTAVPAANRELLSRYESIEGRCGRHLLDVSLKVEEGIYTQFVGVEVHPDAPTPEGLERLRLPRQRWLHLTHRAPVTEIGTSFGAMRAFGEAQRLPTEHVFLEFHPLQGDGPVELYVRLAPQP</sequence>
<dbReference type="Proteomes" id="UP000321046">
    <property type="component" value="Unassembled WGS sequence"/>
</dbReference>
<accession>A0A5C6XS80</accession>
<evidence type="ECO:0000313" key="2">
    <source>
        <dbReference type="Proteomes" id="UP000321046"/>
    </source>
</evidence>
<dbReference type="InterPro" id="IPR011256">
    <property type="entry name" value="Reg_factor_effector_dom_sf"/>
</dbReference>
<proteinExistence type="predicted"/>
<gene>
    <name evidence="1" type="ORF">FRC96_03305</name>
</gene>
<protein>
    <recommendedName>
        <fullName evidence="3">Bacterial transcription activator effector binding domain-containing protein</fullName>
    </recommendedName>
</protein>
<dbReference type="AlphaFoldDB" id="A0A5C6XS80"/>
<dbReference type="EMBL" id="VOSL01000014">
    <property type="protein sequence ID" value="TXD42707.1"/>
    <property type="molecule type" value="Genomic_DNA"/>
</dbReference>
<dbReference type="OrthoDB" id="5290459at2"/>